<keyword evidence="2" id="KW-1185">Reference proteome</keyword>
<dbReference type="AlphaFoldDB" id="A0A5B7IH01"/>
<organism evidence="1 2">
    <name type="scientific">Portunus trituberculatus</name>
    <name type="common">Swimming crab</name>
    <name type="synonym">Neptunus trituberculatus</name>
    <dbReference type="NCBI Taxonomy" id="210409"/>
    <lineage>
        <taxon>Eukaryota</taxon>
        <taxon>Metazoa</taxon>
        <taxon>Ecdysozoa</taxon>
        <taxon>Arthropoda</taxon>
        <taxon>Crustacea</taxon>
        <taxon>Multicrustacea</taxon>
        <taxon>Malacostraca</taxon>
        <taxon>Eumalacostraca</taxon>
        <taxon>Eucarida</taxon>
        <taxon>Decapoda</taxon>
        <taxon>Pleocyemata</taxon>
        <taxon>Brachyura</taxon>
        <taxon>Eubrachyura</taxon>
        <taxon>Portunoidea</taxon>
        <taxon>Portunidae</taxon>
        <taxon>Portuninae</taxon>
        <taxon>Portunus</taxon>
    </lineage>
</organism>
<name>A0A5B7IH01_PORTR</name>
<dbReference type="EMBL" id="VSRR010061623">
    <property type="protein sequence ID" value="MPC83132.1"/>
    <property type="molecule type" value="Genomic_DNA"/>
</dbReference>
<evidence type="ECO:0000313" key="1">
    <source>
        <dbReference type="EMBL" id="MPC83132.1"/>
    </source>
</evidence>
<sequence length="53" mass="6102">MAGRWGCQVLPSEWENSFFTRKYTELVATLRVEKKPDTSTRRLTRETAPGAQT</sequence>
<reference evidence="1 2" key="1">
    <citation type="submission" date="2019-05" db="EMBL/GenBank/DDBJ databases">
        <title>Another draft genome of Portunus trituberculatus and its Hox gene families provides insights of decapod evolution.</title>
        <authorList>
            <person name="Jeong J.-H."/>
            <person name="Song I."/>
            <person name="Kim S."/>
            <person name="Choi T."/>
            <person name="Kim D."/>
            <person name="Ryu S."/>
            <person name="Kim W."/>
        </authorList>
    </citation>
    <scope>NUCLEOTIDE SEQUENCE [LARGE SCALE GENOMIC DNA]</scope>
    <source>
        <tissue evidence="1">Muscle</tissue>
    </source>
</reference>
<dbReference type="Proteomes" id="UP000324222">
    <property type="component" value="Unassembled WGS sequence"/>
</dbReference>
<accession>A0A5B7IH01</accession>
<protein>
    <submittedName>
        <fullName evidence="1">Uncharacterized protein</fullName>
    </submittedName>
</protein>
<comment type="caution">
    <text evidence="1">The sequence shown here is derived from an EMBL/GenBank/DDBJ whole genome shotgun (WGS) entry which is preliminary data.</text>
</comment>
<evidence type="ECO:0000313" key="2">
    <source>
        <dbReference type="Proteomes" id="UP000324222"/>
    </source>
</evidence>
<gene>
    <name evidence="1" type="ORF">E2C01_077825</name>
</gene>
<proteinExistence type="predicted"/>